<feature type="compositionally biased region" description="Pro residues" evidence="1">
    <location>
        <begin position="1"/>
        <end position="12"/>
    </location>
</feature>
<keyword evidence="2" id="KW-1133">Transmembrane helix</keyword>
<evidence type="ECO:0000313" key="5">
    <source>
        <dbReference type="Proteomes" id="UP000198415"/>
    </source>
</evidence>
<feature type="domain" description="DUF1707" evidence="3">
    <location>
        <begin position="39"/>
        <end position="91"/>
    </location>
</feature>
<evidence type="ECO:0000313" key="4">
    <source>
        <dbReference type="EMBL" id="SNR43342.1"/>
    </source>
</evidence>
<dbReference type="Proteomes" id="UP000198415">
    <property type="component" value="Unassembled WGS sequence"/>
</dbReference>
<feature type="compositionally biased region" description="Basic and acidic residues" evidence="1">
    <location>
        <begin position="24"/>
        <end position="45"/>
    </location>
</feature>
<dbReference type="AlphaFoldDB" id="A0A238W9W5"/>
<keyword evidence="5" id="KW-1185">Reference proteome</keyword>
<dbReference type="Pfam" id="PF08044">
    <property type="entry name" value="DUF1707"/>
    <property type="match status" value="1"/>
</dbReference>
<protein>
    <recommendedName>
        <fullName evidence="3">DUF1707 domain-containing protein</fullName>
    </recommendedName>
</protein>
<evidence type="ECO:0000256" key="2">
    <source>
        <dbReference type="SAM" id="Phobius"/>
    </source>
</evidence>
<sequence>MLPRADAPPPAGGDPGLQEPAEEDIVHPEQVTRPEPARLRTSDTEREEIAEIVRAAMAEGRLSLDEGEERLAGAYAAKYRDELDQLTRDLPHGGRQALARMPHRRAATRRSLQRHGSFVMIAAGVLTALWLLSGAHWFWPAIPLFFLVMGLIRHARWGHYELRYTHTAHLRH</sequence>
<accession>A0A238W9W5</accession>
<evidence type="ECO:0000256" key="1">
    <source>
        <dbReference type="SAM" id="MobiDB-lite"/>
    </source>
</evidence>
<reference evidence="4 5" key="1">
    <citation type="submission" date="2017-06" db="EMBL/GenBank/DDBJ databases">
        <authorList>
            <person name="Kim H.J."/>
            <person name="Triplett B.A."/>
        </authorList>
    </citation>
    <scope>NUCLEOTIDE SEQUENCE [LARGE SCALE GENOMIC DNA]</scope>
    <source>
        <strain evidence="4 5">DSM 43151</strain>
    </source>
</reference>
<dbReference type="PANTHER" id="PTHR40763:SF4">
    <property type="entry name" value="DUF1707 DOMAIN-CONTAINING PROTEIN"/>
    <property type="match status" value="1"/>
</dbReference>
<dbReference type="EMBL" id="FZNR01000002">
    <property type="protein sequence ID" value="SNR43342.1"/>
    <property type="molecule type" value="Genomic_DNA"/>
</dbReference>
<dbReference type="OrthoDB" id="3625082at2"/>
<gene>
    <name evidence="4" type="ORF">SAMN06264365_102317</name>
</gene>
<feature type="transmembrane region" description="Helical" evidence="2">
    <location>
        <begin position="112"/>
        <end position="131"/>
    </location>
</feature>
<evidence type="ECO:0000259" key="3">
    <source>
        <dbReference type="Pfam" id="PF08044"/>
    </source>
</evidence>
<name>A0A238W9W5_9ACTN</name>
<proteinExistence type="predicted"/>
<dbReference type="PANTHER" id="PTHR40763">
    <property type="entry name" value="MEMBRANE PROTEIN-RELATED"/>
    <property type="match status" value="1"/>
</dbReference>
<keyword evidence="2" id="KW-0812">Transmembrane</keyword>
<organism evidence="4 5">
    <name type="scientific">Actinoplanes regularis</name>
    <dbReference type="NCBI Taxonomy" id="52697"/>
    <lineage>
        <taxon>Bacteria</taxon>
        <taxon>Bacillati</taxon>
        <taxon>Actinomycetota</taxon>
        <taxon>Actinomycetes</taxon>
        <taxon>Micromonosporales</taxon>
        <taxon>Micromonosporaceae</taxon>
        <taxon>Actinoplanes</taxon>
    </lineage>
</organism>
<keyword evidence="2" id="KW-0472">Membrane</keyword>
<dbReference type="InterPro" id="IPR012551">
    <property type="entry name" value="DUF1707_SHOCT-like"/>
</dbReference>
<feature type="region of interest" description="Disordered" evidence="1">
    <location>
        <begin position="1"/>
        <end position="45"/>
    </location>
</feature>